<dbReference type="GO" id="GO:0005524">
    <property type="term" value="F:ATP binding"/>
    <property type="evidence" value="ECO:0007669"/>
    <property type="project" value="UniProtKB-KW"/>
</dbReference>
<keyword evidence="3 6" id="KW-0067">ATP-binding</keyword>
<evidence type="ECO:0000313" key="7">
    <source>
        <dbReference type="Proteomes" id="UP001221506"/>
    </source>
</evidence>
<proteinExistence type="predicted"/>
<organism evidence="6 7">
    <name type="scientific">Bifidobacterium longum subsp. longum</name>
    <dbReference type="NCBI Taxonomy" id="1679"/>
    <lineage>
        <taxon>Bacteria</taxon>
        <taxon>Bacillati</taxon>
        <taxon>Actinomycetota</taxon>
        <taxon>Actinomycetes</taxon>
        <taxon>Bifidobacteriales</taxon>
        <taxon>Bifidobacteriaceae</taxon>
        <taxon>Bifidobacterium</taxon>
    </lineage>
</organism>
<dbReference type="SMART" id="SM00382">
    <property type="entry name" value="AAA"/>
    <property type="match status" value="1"/>
</dbReference>
<dbReference type="Proteomes" id="UP001221506">
    <property type="component" value="Chromosome"/>
</dbReference>
<sequence>MPLARRLRKTASTFTTGGYLVPWQNAGTPIQALGLVKRTGFDARTASRPANTQTVLNNVSLDIDGAGLTAIVGPSGAGKTSLLYVLSGLDRPDSGRVTIGGTDVYALNEERRSRFIRGHIGFVFQQYNLVPYLTVEENVMLPLSLAHRKADYVQVTQLLSRFGLRQRAKTTVSALSGGEQQRVALFRALLMRPAVVFADEPTGALDTANSELVLQVLRELADAGSSVVMVTHDTDAAALADHVIFLRDGQVTHIAGRLTAEQIADGIRRTFVPAGSPPLVAPARSVGPMMVNAQPIQSVQPGRPVQRVAYPQQRKEAHRG</sequence>
<reference evidence="6 7" key="1">
    <citation type="submission" date="2023-02" db="EMBL/GenBank/DDBJ databases">
        <authorList>
            <person name="Pan L."/>
        </authorList>
    </citation>
    <scope>NUCLEOTIDE SEQUENCE [LARGE SCALE GENOMIC DNA]</scope>
    <source>
        <strain evidence="6 7">F2</strain>
    </source>
</reference>
<keyword evidence="2" id="KW-0547">Nucleotide-binding</keyword>
<name>A0ABD7WN07_BIFLL</name>
<dbReference type="InterPro" id="IPR017911">
    <property type="entry name" value="MacB-like_ATP-bd"/>
</dbReference>
<dbReference type="InterPro" id="IPR003439">
    <property type="entry name" value="ABC_transporter-like_ATP-bd"/>
</dbReference>
<evidence type="ECO:0000256" key="3">
    <source>
        <dbReference type="ARBA" id="ARBA00022840"/>
    </source>
</evidence>
<dbReference type="CDD" id="cd03255">
    <property type="entry name" value="ABC_MJ0796_LolCDE_FtsE"/>
    <property type="match status" value="1"/>
</dbReference>
<evidence type="ECO:0000256" key="1">
    <source>
        <dbReference type="ARBA" id="ARBA00022448"/>
    </source>
</evidence>
<evidence type="ECO:0000256" key="4">
    <source>
        <dbReference type="SAM" id="MobiDB-lite"/>
    </source>
</evidence>
<dbReference type="AlphaFoldDB" id="A0ABD7WN07"/>
<dbReference type="SUPFAM" id="SSF52540">
    <property type="entry name" value="P-loop containing nucleoside triphosphate hydrolases"/>
    <property type="match status" value="1"/>
</dbReference>
<feature type="region of interest" description="Disordered" evidence="4">
    <location>
        <begin position="295"/>
        <end position="320"/>
    </location>
</feature>
<dbReference type="PROSITE" id="PS50893">
    <property type="entry name" value="ABC_TRANSPORTER_2"/>
    <property type="match status" value="1"/>
</dbReference>
<dbReference type="InterPro" id="IPR027417">
    <property type="entry name" value="P-loop_NTPase"/>
</dbReference>
<dbReference type="Pfam" id="PF00005">
    <property type="entry name" value="ABC_tran"/>
    <property type="match status" value="1"/>
</dbReference>
<keyword evidence="1" id="KW-0813">Transport</keyword>
<gene>
    <name evidence="6" type="ORF">PWA56_05015</name>
</gene>
<dbReference type="InterPro" id="IPR003593">
    <property type="entry name" value="AAA+_ATPase"/>
</dbReference>
<dbReference type="EMBL" id="CP118598">
    <property type="protein sequence ID" value="WDY41184.1"/>
    <property type="molecule type" value="Genomic_DNA"/>
</dbReference>
<dbReference type="Gene3D" id="3.40.50.300">
    <property type="entry name" value="P-loop containing nucleotide triphosphate hydrolases"/>
    <property type="match status" value="1"/>
</dbReference>
<dbReference type="InterPro" id="IPR015854">
    <property type="entry name" value="ABC_transpr_LolD-like"/>
</dbReference>
<dbReference type="PANTHER" id="PTHR24220:SF685">
    <property type="entry name" value="ABC TRANSPORTER RELATED"/>
    <property type="match status" value="1"/>
</dbReference>
<protein>
    <submittedName>
        <fullName evidence="6">ABC transporter ATP-binding protein</fullName>
    </submittedName>
</protein>
<evidence type="ECO:0000259" key="5">
    <source>
        <dbReference type="PROSITE" id="PS50893"/>
    </source>
</evidence>
<evidence type="ECO:0000256" key="2">
    <source>
        <dbReference type="ARBA" id="ARBA00022741"/>
    </source>
</evidence>
<evidence type="ECO:0000313" key="6">
    <source>
        <dbReference type="EMBL" id="WDY41184.1"/>
    </source>
</evidence>
<accession>A0ABD7WN07</accession>
<feature type="domain" description="ABC transporter" evidence="5">
    <location>
        <begin position="30"/>
        <end position="273"/>
    </location>
</feature>
<dbReference type="PANTHER" id="PTHR24220">
    <property type="entry name" value="IMPORT ATP-BINDING PROTEIN"/>
    <property type="match status" value="1"/>
</dbReference>